<evidence type="ECO:0000256" key="1">
    <source>
        <dbReference type="ARBA" id="ARBA00004127"/>
    </source>
</evidence>
<dbReference type="GO" id="GO:0006643">
    <property type="term" value="P:membrane lipid metabolic process"/>
    <property type="evidence" value="ECO:0007669"/>
    <property type="project" value="TreeGrafter"/>
</dbReference>
<feature type="transmembrane region" description="Helical" evidence="7">
    <location>
        <begin position="331"/>
        <end position="351"/>
    </location>
</feature>
<keyword evidence="2 7" id="KW-0812">Transmembrane</keyword>
<dbReference type="EMBL" id="UINC01004097">
    <property type="protein sequence ID" value="SVA11756.1"/>
    <property type="molecule type" value="Genomic_DNA"/>
</dbReference>
<feature type="transmembrane region" description="Helical" evidence="7">
    <location>
        <begin position="363"/>
        <end position="381"/>
    </location>
</feature>
<dbReference type="GO" id="GO:0016020">
    <property type="term" value="C:membrane"/>
    <property type="evidence" value="ECO:0007669"/>
    <property type="project" value="GOC"/>
</dbReference>
<keyword evidence="4" id="KW-0560">Oxidoreductase</keyword>
<feature type="transmembrane region" description="Helical" evidence="7">
    <location>
        <begin position="80"/>
        <end position="97"/>
    </location>
</feature>
<comment type="subcellular location">
    <subcellularLocation>
        <location evidence="1">Endomembrane system</location>
        <topology evidence="1">Multi-pass membrane protein</topology>
    </subcellularLocation>
</comment>
<sequence>MDSSIYITYAVPVFFAMIGIEFLFGLIKGTNNYRLNDSIAAISLGLISRLPPLLNLGVQGIVWTYVATNLNMQLMPKDSWVTWVIAFLFYDLCYYWMHRMSHEVKVLWASHVVHHQGEEFNLSTALRQTSSGWLWKWIFYIPLFMVGIPGEVFFTVAAINLLYQFWVHTEHIRTLGILEQVFITPSNHRIHHAQNPEYIDANYGGVFIIWDRLFGSFIPERDDLKPIYGTVKPLKSWNPIWANLEIYHQMIRDTIHTKSLKNKVKVWFSSTRWRPEDVFEKFPHTSNDLDNFVKFNPEVDKVSKIFTTLQFVINSSISTIIIFTIADQPYLQTLLLAAMLIISTTLVTNIIENKKWGYQAELIRSLITALMFIYGVIDPNLLASKIFFYQSLFSVVFIAILLPINKRYPLTQ</sequence>
<dbReference type="InterPro" id="IPR006694">
    <property type="entry name" value="Fatty_acid_hydroxylase"/>
</dbReference>
<feature type="transmembrane region" description="Helical" evidence="7">
    <location>
        <begin position="6"/>
        <end position="27"/>
    </location>
</feature>
<reference evidence="9" key="1">
    <citation type="submission" date="2018-05" db="EMBL/GenBank/DDBJ databases">
        <authorList>
            <person name="Lanie J.A."/>
            <person name="Ng W.-L."/>
            <person name="Kazmierczak K.M."/>
            <person name="Andrzejewski T.M."/>
            <person name="Davidsen T.M."/>
            <person name="Wayne K.J."/>
            <person name="Tettelin H."/>
            <person name="Glass J.I."/>
            <person name="Rusch D."/>
            <person name="Podicherti R."/>
            <person name="Tsui H.-C.T."/>
            <person name="Winkler M.E."/>
        </authorList>
    </citation>
    <scope>NUCLEOTIDE SEQUENCE</scope>
</reference>
<evidence type="ECO:0000256" key="5">
    <source>
        <dbReference type="ARBA" id="ARBA00023098"/>
    </source>
</evidence>
<evidence type="ECO:0000313" key="9">
    <source>
        <dbReference type="EMBL" id="SVA11756.1"/>
    </source>
</evidence>
<evidence type="ECO:0000256" key="2">
    <source>
        <dbReference type="ARBA" id="ARBA00022692"/>
    </source>
</evidence>
<feature type="transmembrane region" description="Helical" evidence="7">
    <location>
        <begin position="305"/>
        <end position="325"/>
    </location>
</feature>
<dbReference type="GO" id="GO:0005783">
    <property type="term" value="C:endoplasmic reticulum"/>
    <property type="evidence" value="ECO:0007669"/>
    <property type="project" value="TreeGrafter"/>
</dbReference>
<accession>A0A381T6D7</accession>
<name>A0A381T6D7_9ZZZZ</name>
<protein>
    <recommendedName>
        <fullName evidence="8">Fatty acid hydroxylase domain-containing protein</fullName>
    </recommendedName>
</protein>
<feature type="domain" description="Fatty acid hydroxylase" evidence="8">
    <location>
        <begin position="83"/>
        <end position="216"/>
    </location>
</feature>
<evidence type="ECO:0000256" key="7">
    <source>
        <dbReference type="SAM" id="Phobius"/>
    </source>
</evidence>
<keyword evidence="5" id="KW-0443">Lipid metabolism</keyword>
<proteinExistence type="predicted"/>
<dbReference type="GO" id="GO:0005506">
    <property type="term" value="F:iron ion binding"/>
    <property type="evidence" value="ECO:0007669"/>
    <property type="project" value="InterPro"/>
</dbReference>
<dbReference type="PANTHER" id="PTHR21624">
    <property type="entry name" value="STEROL DESATURASE-RELATED PROTEIN"/>
    <property type="match status" value="1"/>
</dbReference>
<organism evidence="9">
    <name type="scientific">marine metagenome</name>
    <dbReference type="NCBI Taxonomy" id="408172"/>
    <lineage>
        <taxon>unclassified sequences</taxon>
        <taxon>metagenomes</taxon>
        <taxon>ecological metagenomes</taxon>
    </lineage>
</organism>
<evidence type="ECO:0000256" key="6">
    <source>
        <dbReference type="ARBA" id="ARBA00023136"/>
    </source>
</evidence>
<dbReference type="PANTHER" id="PTHR21624:SF1">
    <property type="entry name" value="ALKYLGLYCEROL MONOOXYGENASE"/>
    <property type="match status" value="1"/>
</dbReference>
<evidence type="ECO:0000256" key="3">
    <source>
        <dbReference type="ARBA" id="ARBA00022989"/>
    </source>
</evidence>
<feature type="transmembrane region" description="Helical" evidence="7">
    <location>
        <begin position="137"/>
        <end position="163"/>
    </location>
</feature>
<keyword evidence="6 7" id="KW-0472">Membrane</keyword>
<feature type="transmembrane region" description="Helical" evidence="7">
    <location>
        <begin position="387"/>
        <end position="404"/>
    </location>
</feature>
<dbReference type="InterPro" id="IPR051689">
    <property type="entry name" value="Sterol_desaturase/TMEM195"/>
</dbReference>
<evidence type="ECO:0000256" key="4">
    <source>
        <dbReference type="ARBA" id="ARBA00023002"/>
    </source>
</evidence>
<dbReference type="GO" id="GO:0050479">
    <property type="term" value="F:glyceryl-ether monooxygenase activity"/>
    <property type="evidence" value="ECO:0007669"/>
    <property type="project" value="TreeGrafter"/>
</dbReference>
<dbReference type="AlphaFoldDB" id="A0A381T6D7"/>
<keyword evidence="3 7" id="KW-1133">Transmembrane helix</keyword>
<evidence type="ECO:0000259" key="8">
    <source>
        <dbReference type="Pfam" id="PF04116"/>
    </source>
</evidence>
<dbReference type="GO" id="GO:0008610">
    <property type="term" value="P:lipid biosynthetic process"/>
    <property type="evidence" value="ECO:0007669"/>
    <property type="project" value="InterPro"/>
</dbReference>
<gene>
    <name evidence="9" type="ORF">METZ01_LOCUS64610</name>
</gene>
<dbReference type="Pfam" id="PF04116">
    <property type="entry name" value="FA_hydroxylase"/>
    <property type="match status" value="1"/>
</dbReference>